<feature type="compositionally biased region" description="Basic and acidic residues" evidence="1">
    <location>
        <begin position="291"/>
        <end position="305"/>
    </location>
</feature>
<feature type="region of interest" description="Disordered" evidence="1">
    <location>
        <begin position="151"/>
        <end position="175"/>
    </location>
</feature>
<feature type="compositionally biased region" description="Polar residues" evidence="1">
    <location>
        <begin position="10"/>
        <end position="30"/>
    </location>
</feature>
<keyword evidence="3" id="KW-1185">Reference proteome</keyword>
<feature type="compositionally biased region" description="Low complexity" evidence="1">
    <location>
        <begin position="321"/>
        <end position="332"/>
    </location>
</feature>
<dbReference type="OrthoDB" id="6150230at2759"/>
<dbReference type="OMA" id="SHPRYPM"/>
<organism evidence="2 3">
    <name type="scientific">Echinococcus multilocularis</name>
    <name type="common">Fox tapeworm</name>
    <dbReference type="NCBI Taxonomy" id="6211"/>
    <lineage>
        <taxon>Eukaryota</taxon>
        <taxon>Metazoa</taxon>
        <taxon>Spiralia</taxon>
        <taxon>Lophotrochozoa</taxon>
        <taxon>Platyhelminthes</taxon>
        <taxon>Cestoda</taxon>
        <taxon>Eucestoda</taxon>
        <taxon>Cyclophyllidea</taxon>
        <taxon>Taeniidae</taxon>
        <taxon>Echinococcus</taxon>
    </lineage>
</organism>
<evidence type="ECO:0000313" key="2">
    <source>
        <dbReference type="EMBL" id="CUT99815.1"/>
    </source>
</evidence>
<accession>A0A0S4MQ68</accession>
<evidence type="ECO:0000313" key="3">
    <source>
        <dbReference type="Proteomes" id="UP000017246"/>
    </source>
</evidence>
<proteinExistence type="predicted"/>
<feature type="region of interest" description="Disordered" evidence="1">
    <location>
        <begin position="270"/>
        <end position="332"/>
    </location>
</feature>
<feature type="compositionally biased region" description="Polar residues" evidence="1">
    <location>
        <begin position="155"/>
        <end position="164"/>
    </location>
</feature>
<dbReference type="Proteomes" id="UP000017246">
    <property type="component" value="Unassembled WGS sequence"/>
</dbReference>
<feature type="compositionally biased region" description="Polar residues" evidence="1">
    <location>
        <begin position="224"/>
        <end position="233"/>
    </location>
</feature>
<reference evidence="2" key="1">
    <citation type="journal article" date="2013" name="Nature">
        <title>The genomes of four tapeworm species reveal adaptations to parasitism.</title>
        <authorList>
            <person name="Tsai I.J."/>
            <person name="Zarowiecki M."/>
            <person name="Holroyd N."/>
            <person name="Garciarrubio A."/>
            <person name="Sanchez-Flores A."/>
            <person name="Brooks K.L."/>
            <person name="Tracey A."/>
            <person name="Bobes R.J."/>
            <person name="Fragoso G."/>
            <person name="Sciutto E."/>
            <person name="Aslett M."/>
            <person name="Beasley H."/>
            <person name="Bennett H.M."/>
            <person name="Cai J."/>
            <person name="Camicia F."/>
            <person name="Clark R."/>
            <person name="Cucher M."/>
            <person name="De Silva N."/>
            <person name="Day T.A."/>
            <person name="Deplazes P."/>
            <person name="Estrada K."/>
            <person name="Fernandez C."/>
            <person name="Holland P.W."/>
            <person name="Hou J."/>
            <person name="Hu S."/>
            <person name="Huckvale T."/>
            <person name="Hung S.S."/>
            <person name="Kamenetzky L."/>
            <person name="Keane J.A."/>
            <person name="Kiss F."/>
            <person name="Koziol U."/>
            <person name="Lambert O."/>
            <person name="Liu K."/>
            <person name="Luo X."/>
            <person name="Luo Y."/>
            <person name="Macchiaroli N."/>
            <person name="Nichol S."/>
            <person name="Paps J."/>
            <person name="Parkinson J."/>
            <person name="Pouchkina-Stantcheva N."/>
            <person name="Riddiford N."/>
            <person name="Rosenzvit M."/>
            <person name="Salinas G."/>
            <person name="Wasmuth J.D."/>
            <person name="Zamanian M."/>
            <person name="Zheng Y."/>
            <person name="Cai X."/>
            <person name="Soberon X."/>
            <person name="Olson P.D."/>
            <person name="Laclette J.P."/>
            <person name="Brehm K."/>
            <person name="Berriman M."/>
            <person name="Garciarrubio A."/>
            <person name="Bobes R.J."/>
            <person name="Fragoso G."/>
            <person name="Sanchez-Flores A."/>
            <person name="Estrada K."/>
            <person name="Cevallos M.A."/>
            <person name="Morett E."/>
            <person name="Gonzalez V."/>
            <person name="Portillo T."/>
            <person name="Ochoa-Leyva A."/>
            <person name="Jose M.V."/>
            <person name="Sciutto E."/>
            <person name="Landa A."/>
            <person name="Jimenez L."/>
            <person name="Valdes V."/>
            <person name="Carrero J.C."/>
            <person name="Larralde C."/>
            <person name="Morales-Montor J."/>
            <person name="Limon-Lason J."/>
            <person name="Soberon X."/>
            <person name="Laclette J.P."/>
        </authorList>
    </citation>
    <scope>NUCLEOTIDE SEQUENCE [LARGE SCALE GENOMIC DNA]</scope>
</reference>
<protein>
    <submittedName>
        <fullName evidence="2">rRNA promoter binding protein</fullName>
    </submittedName>
</protein>
<feature type="region of interest" description="Disordered" evidence="1">
    <location>
        <begin position="195"/>
        <end position="234"/>
    </location>
</feature>
<evidence type="ECO:0000256" key="1">
    <source>
        <dbReference type="SAM" id="MobiDB-lite"/>
    </source>
</evidence>
<feature type="region of interest" description="Disordered" evidence="1">
    <location>
        <begin position="1"/>
        <end position="74"/>
    </location>
</feature>
<dbReference type="AlphaFoldDB" id="A0A0S4MQ68"/>
<name>A0A0S4MQ68_ECHMU</name>
<sequence>MPAGRPASQPARQTDSRGSNAAHCSTRRQGSSSSSSSVNHPPTDQSAEAHVQLGPPTVHPTHLQPPGGRVQLHTPHACLTQPSEPILFPRLRIKYADFPYLHYSSARGSSPWRPDADMGTACHENNTASLGFSRAYKSLPDTTGEVVLYGGDTPISGQPDSRGNNRPYKEKRTLPGTPADVSEFVCVTAPDGAARVERTTDRPTDRPTPPISAARTSLAWPAARQQQDLTSPHRTARVRRRLHFHYASGSRAHPLTRTHVKLPGPCFKTGQVASLPPHHRLSHPRYPMHSRQREAAHRDTRRRTTGEPAFCRQHGSHAPRRPTAARPAPLHL</sequence>
<feature type="compositionally biased region" description="Basic and acidic residues" evidence="1">
    <location>
        <begin position="195"/>
        <end position="205"/>
    </location>
</feature>
<dbReference type="EMBL" id="LN902848">
    <property type="protein sequence ID" value="CUT99815.1"/>
    <property type="molecule type" value="Genomic_DNA"/>
</dbReference>
<feature type="compositionally biased region" description="Basic residues" evidence="1">
    <location>
        <begin position="277"/>
        <end position="290"/>
    </location>
</feature>
<reference evidence="2" key="2">
    <citation type="submission" date="2015-11" db="EMBL/GenBank/DDBJ databases">
        <authorList>
            <person name="Zhang Y."/>
            <person name="Guo Z."/>
        </authorList>
    </citation>
    <scope>NUCLEOTIDE SEQUENCE</scope>
</reference>